<dbReference type="EMBL" id="APJX01000006">
    <property type="protein sequence ID" value="EMS78855.1"/>
    <property type="molecule type" value="Genomic_DNA"/>
</dbReference>
<dbReference type="Proteomes" id="UP000014216">
    <property type="component" value="Unassembled WGS sequence"/>
</dbReference>
<comment type="caution">
    <text evidence="3">The sequence shown here is derived from an EMBL/GenBank/DDBJ whole genome shotgun (WGS) entry which is preliminary data.</text>
</comment>
<dbReference type="EMBL" id="APJX01000001">
    <property type="protein sequence ID" value="EMS81540.1"/>
    <property type="molecule type" value="Genomic_DNA"/>
</dbReference>
<dbReference type="Pfam" id="PF01609">
    <property type="entry name" value="DDE_Tnp_1"/>
    <property type="match status" value="1"/>
</dbReference>
<dbReference type="PANTHER" id="PTHR33258">
    <property type="entry name" value="TRANSPOSASE INSL FOR INSERTION SEQUENCE ELEMENT IS186A-RELATED"/>
    <property type="match status" value="1"/>
</dbReference>
<reference evidence="3 6" key="1">
    <citation type="journal article" date="2013" name="Genome Announc.">
        <title>Draft Genome Sequence of Desulfotignum phosphitoxidans DSM 13687 Strain FiPS-3.</title>
        <authorList>
            <person name="Poehlein A."/>
            <person name="Daniel R."/>
            <person name="Simeonova D.D."/>
        </authorList>
    </citation>
    <scope>NUCLEOTIDE SEQUENCE [LARGE SCALE GENOMIC DNA]</scope>
    <source>
        <strain evidence="3 6">DSM 13687</strain>
    </source>
</reference>
<feature type="domain" description="Transposase IS4-like" evidence="2">
    <location>
        <begin position="192"/>
        <end position="363"/>
    </location>
</feature>
<proteinExistence type="predicted"/>
<dbReference type="AlphaFoldDB" id="S0FVV0"/>
<dbReference type="GO" id="GO:0003677">
    <property type="term" value="F:DNA binding"/>
    <property type="evidence" value="ECO:0007669"/>
    <property type="project" value="InterPro"/>
</dbReference>
<evidence type="ECO:0000313" key="5">
    <source>
        <dbReference type="EMBL" id="EMS81540.1"/>
    </source>
</evidence>
<name>S0FVV0_9BACT</name>
<dbReference type="InterPro" id="IPR012337">
    <property type="entry name" value="RNaseH-like_sf"/>
</dbReference>
<dbReference type="EMBL" id="APJX01000005">
    <property type="protein sequence ID" value="EMS79192.1"/>
    <property type="molecule type" value="Genomic_DNA"/>
</dbReference>
<dbReference type="InterPro" id="IPR002559">
    <property type="entry name" value="Transposase_11"/>
</dbReference>
<protein>
    <submittedName>
        <fullName evidence="4">Transposase DDE domain-containing protein</fullName>
    </submittedName>
    <submittedName>
        <fullName evidence="3">Transposase IS4 family protein</fullName>
    </submittedName>
</protein>
<dbReference type="PANTHER" id="PTHR33258:SF1">
    <property type="entry name" value="TRANSPOSASE INSL FOR INSERTION SEQUENCE ELEMENT IS186A-RELATED"/>
    <property type="match status" value="1"/>
</dbReference>
<evidence type="ECO:0000313" key="4">
    <source>
        <dbReference type="EMBL" id="EMS79192.1"/>
    </source>
</evidence>
<dbReference type="GO" id="GO:0006313">
    <property type="term" value="P:DNA transposition"/>
    <property type="evidence" value="ECO:0007669"/>
    <property type="project" value="InterPro"/>
</dbReference>
<evidence type="ECO:0000313" key="3">
    <source>
        <dbReference type="EMBL" id="EMS78855.1"/>
    </source>
</evidence>
<gene>
    <name evidence="5" type="ORF">Dpo_1c06810</name>
    <name evidence="4" type="ORF">Dpo_5c01150</name>
    <name evidence="3" type="ORF">Dpo_6c00540</name>
</gene>
<keyword evidence="1" id="KW-1133">Transmembrane helix</keyword>
<keyword evidence="6" id="KW-1185">Reference proteome</keyword>
<sequence>MNCIQKINLDIFDSSRYNQGNNLDLYLKEIKMLNTVFEQFIKESPVSVISRSAMERIFNPEQLDQWFDSTAKEQYTKDLLFSSVFDIMSQVVCKNRPSVNAAYQASKDQIGVSITSLYNKINGIEPHTSAELVRYAAQEISQIIEGLGGTKASPLPGFRVKLLDGNCIEKTHHRIKELRTLAAGPLPGKSLVVYDPCLCLPVDVFPCEDGHSQERSLLSDVLETVTLGDAWVADRNFCTLEFTTGIASKDAFFVIREHKKYSWKTLGKEKHIGDIETGKVFEQPICVIDSSAKEHTFRRIRVQLISETRDGDSEIAIITNVPEKGASATTIADVYRGRWTIETAFQYLADYLNSEINALGYPRAALFGFCVSLIAYMVIATVRGALASIHGAEKIDEEVSGYYIADEISATFRGMMIALPENEWHYFRTLSVAEYVNFIQDLARQIKLSAYRKHKRGPKKAMLKRKHMKQSPHVSTARIIAKRKK</sequence>
<keyword evidence="1" id="KW-0812">Transmembrane</keyword>
<dbReference type="GO" id="GO:0004803">
    <property type="term" value="F:transposase activity"/>
    <property type="evidence" value="ECO:0007669"/>
    <property type="project" value="InterPro"/>
</dbReference>
<evidence type="ECO:0000313" key="6">
    <source>
        <dbReference type="Proteomes" id="UP000014216"/>
    </source>
</evidence>
<feature type="transmembrane region" description="Helical" evidence="1">
    <location>
        <begin position="364"/>
        <end position="386"/>
    </location>
</feature>
<evidence type="ECO:0000259" key="2">
    <source>
        <dbReference type="Pfam" id="PF01609"/>
    </source>
</evidence>
<organism evidence="3 6">
    <name type="scientific">Desulfotignum phosphitoxidans DSM 13687</name>
    <dbReference type="NCBI Taxonomy" id="1286635"/>
    <lineage>
        <taxon>Bacteria</taxon>
        <taxon>Pseudomonadati</taxon>
        <taxon>Thermodesulfobacteriota</taxon>
        <taxon>Desulfobacteria</taxon>
        <taxon>Desulfobacterales</taxon>
        <taxon>Desulfobacteraceae</taxon>
        <taxon>Desulfotignum</taxon>
    </lineage>
</organism>
<accession>S0FVV0</accession>
<dbReference type="SUPFAM" id="SSF53098">
    <property type="entry name" value="Ribonuclease H-like"/>
    <property type="match status" value="1"/>
</dbReference>
<evidence type="ECO:0000256" key="1">
    <source>
        <dbReference type="SAM" id="Phobius"/>
    </source>
</evidence>
<keyword evidence="1" id="KW-0472">Membrane</keyword>